<dbReference type="GO" id="GO:0005829">
    <property type="term" value="C:cytosol"/>
    <property type="evidence" value="ECO:0007669"/>
    <property type="project" value="TreeGrafter"/>
</dbReference>
<keyword evidence="6 11" id="KW-0288">FMN</keyword>
<feature type="binding site" evidence="11">
    <location>
        <position position="47"/>
    </location>
    <ligand>
        <name>NADP(+)</name>
        <dbReference type="ChEBI" id="CHEBI:58349"/>
    </ligand>
</feature>
<dbReference type="Gene3D" id="3.60.150.10">
    <property type="entry name" value="Chorismate synthase AroC"/>
    <property type="match status" value="1"/>
</dbReference>
<dbReference type="EMBL" id="CP001034">
    <property type="protein sequence ID" value="ACB84863.1"/>
    <property type="molecule type" value="Genomic_DNA"/>
</dbReference>
<dbReference type="HAMAP" id="MF_00300">
    <property type="entry name" value="Chorismate_synth"/>
    <property type="match status" value="1"/>
</dbReference>
<feature type="binding site" evidence="11">
    <location>
        <position position="316"/>
    </location>
    <ligand>
        <name>FMN</name>
        <dbReference type="ChEBI" id="CHEBI:58210"/>
    </ligand>
</feature>
<comment type="function">
    <text evidence="11">Catalyzes the anti-1,4-elimination of the C-3 phosphate and the C-6 proR hydrogen from 5-enolpyruvylshikimate-3-phosphate (EPSP) to yield chorismate, which is the branch point compound that serves as the starting substrate for the three terminal pathways of aromatic amino acid biosynthesis. This reaction introduces a second double bond into the aromatic ring system.</text>
</comment>
<comment type="subunit">
    <text evidence="11">Homotetramer.</text>
</comment>
<evidence type="ECO:0000256" key="5">
    <source>
        <dbReference type="ARBA" id="ARBA00022630"/>
    </source>
</evidence>
<gene>
    <name evidence="11" type="primary">aroC</name>
    <name evidence="13" type="ordered locus">Nther_1280</name>
</gene>
<dbReference type="InterPro" id="IPR000453">
    <property type="entry name" value="Chorismate_synth"/>
</dbReference>
<evidence type="ECO:0000256" key="2">
    <source>
        <dbReference type="ARBA" id="ARBA00008014"/>
    </source>
</evidence>
<evidence type="ECO:0000313" key="13">
    <source>
        <dbReference type="EMBL" id="ACB84863.1"/>
    </source>
</evidence>
<keyword evidence="7 11" id="KW-0274">FAD</keyword>
<feature type="binding site" evidence="11">
    <location>
        <begin position="142"/>
        <end position="144"/>
    </location>
    <ligand>
        <name>FMN</name>
        <dbReference type="ChEBI" id="CHEBI:58210"/>
    </ligand>
</feature>
<comment type="cofactor">
    <cofactor evidence="11">
        <name>FMNH2</name>
        <dbReference type="ChEBI" id="CHEBI:57618"/>
    </cofactor>
    <text evidence="11">Reduced FMN (FMNH(2)).</text>
</comment>
<evidence type="ECO:0000256" key="10">
    <source>
        <dbReference type="ARBA" id="ARBA00023239"/>
    </source>
</evidence>
<dbReference type="GO" id="GO:0004107">
    <property type="term" value="F:chorismate synthase activity"/>
    <property type="evidence" value="ECO:0007669"/>
    <property type="project" value="UniProtKB-UniRule"/>
</dbReference>
<feature type="binding site" evidence="11">
    <location>
        <position position="41"/>
    </location>
    <ligand>
        <name>NADP(+)</name>
        <dbReference type="ChEBI" id="CHEBI:58349"/>
    </ligand>
</feature>
<reference evidence="13 14" key="2">
    <citation type="journal article" date="2011" name="J. Bacteriol.">
        <title>Complete genome sequence of the anaerobic, halophilic alkalithermophile Natranaerobius thermophilus JW/NM-WN-LF.</title>
        <authorList>
            <person name="Zhao B."/>
            <person name="Mesbah N.M."/>
            <person name="Dalin E."/>
            <person name="Goodwin L."/>
            <person name="Nolan M."/>
            <person name="Pitluck S."/>
            <person name="Chertkov O."/>
            <person name="Brettin T.S."/>
            <person name="Han J."/>
            <person name="Larimer F.W."/>
            <person name="Land M.L."/>
            <person name="Hauser L."/>
            <person name="Kyrpides N."/>
            <person name="Wiegel J."/>
        </authorList>
    </citation>
    <scope>NUCLEOTIDE SEQUENCE [LARGE SCALE GENOMIC DNA]</scope>
    <source>
        <strain evidence="14">ATCC BAA-1301 / DSM 18059 / JW/NM-WN-LF</strain>
    </source>
</reference>
<dbReference type="AlphaFoldDB" id="B2A258"/>
<dbReference type="PROSITE" id="PS00788">
    <property type="entry name" value="CHORISMATE_SYNTHASE_2"/>
    <property type="match status" value="1"/>
</dbReference>
<dbReference type="GO" id="GO:0010181">
    <property type="term" value="F:FMN binding"/>
    <property type="evidence" value="ECO:0007669"/>
    <property type="project" value="TreeGrafter"/>
</dbReference>
<dbReference type="UniPathway" id="UPA00053">
    <property type="reaction ID" value="UER00090"/>
</dbReference>
<evidence type="ECO:0000256" key="8">
    <source>
        <dbReference type="ARBA" id="ARBA00022857"/>
    </source>
</evidence>
<evidence type="ECO:0000313" key="14">
    <source>
        <dbReference type="Proteomes" id="UP000001683"/>
    </source>
</evidence>
<keyword evidence="9 11" id="KW-0057">Aromatic amino acid biosynthesis</keyword>
<evidence type="ECO:0000256" key="4">
    <source>
        <dbReference type="ARBA" id="ARBA00022605"/>
    </source>
</evidence>
<dbReference type="NCBIfam" id="NF003793">
    <property type="entry name" value="PRK05382.1"/>
    <property type="match status" value="1"/>
</dbReference>
<dbReference type="NCBIfam" id="TIGR00033">
    <property type="entry name" value="aroC"/>
    <property type="match status" value="1"/>
</dbReference>
<dbReference type="FunFam" id="3.60.150.10:FF:000002">
    <property type="entry name" value="Chorismate synthase"/>
    <property type="match status" value="1"/>
</dbReference>
<evidence type="ECO:0000256" key="11">
    <source>
        <dbReference type="HAMAP-Rule" id="MF_00300"/>
    </source>
</evidence>
<dbReference type="OrthoDB" id="9771806at2"/>
<dbReference type="EC" id="4.2.3.5" evidence="3 11"/>
<dbReference type="GO" id="GO:0009423">
    <property type="term" value="P:chorismate biosynthetic process"/>
    <property type="evidence" value="ECO:0007669"/>
    <property type="project" value="UniProtKB-UniRule"/>
</dbReference>
<dbReference type="eggNOG" id="COG0082">
    <property type="taxonomic scope" value="Bacteria"/>
</dbReference>
<evidence type="ECO:0000256" key="3">
    <source>
        <dbReference type="ARBA" id="ARBA00013036"/>
    </source>
</evidence>
<feature type="compositionally biased region" description="Basic and acidic residues" evidence="12">
    <location>
        <begin position="89"/>
        <end position="101"/>
    </location>
</feature>
<dbReference type="InParanoid" id="B2A258"/>
<evidence type="ECO:0000256" key="6">
    <source>
        <dbReference type="ARBA" id="ARBA00022643"/>
    </source>
</evidence>
<name>B2A258_NATTJ</name>
<keyword evidence="10 11" id="KW-0456">Lyase</keyword>
<evidence type="ECO:0000256" key="1">
    <source>
        <dbReference type="ARBA" id="ARBA00005044"/>
    </source>
</evidence>
<evidence type="ECO:0000256" key="9">
    <source>
        <dbReference type="ARBA" id="ARBA00023141"/>
    </source>
</evidence>
<proteinExistence type="inferred from homology"/>
<dbReference type="Pfam" id="PF01264">
    <property type="entry name" value="Chorismate_synt"/>
    <property type="match status" value="1"/>
</dbReference>
<keyword evidence="4 11" id="KW-0028">Amino-acid biosynthesis</keyword>
<dbReference type="PANTHER" id="PTHR21085">
    <property type="entry name" value="CHORISMATE SYNTHASE"/>
    <property type="match status" value="1"/>
</dbReference>
<sequence length="408" mass="44885">MSLNFLTAGESHGPALVGILEGFWSNFEIDESKINSELARRQSGYGRGGRMKIEGDTVNFLGGVRQGVTTGAPIAFQIFNKDYQNWKDEMNPSKIDSEESSTKQSESQSKFNTQVTKPRPGHADLAGALKYDQSDIRNILERSSARETAMRTAVGSLCKQLLQDLNIKIISHVTRIGSISLSQELTGVTHTNNFSNMKELISNLERSQLNCIDPKTEQKMIEEIDSTRLQGDTLGGEFEVIVENLPPGLGSHVHYHRKLDGLLAGALMGLQGIKGVEIGAGFQTATLPGSQIHDEIFYSQDRGYYRDQNNAGGVEGGISNGEPVIVRGAMKPIPTLSKPLKSVDIHTKEAFDAQIERSDCCAVPSAAIVAEHIIAYELAKVVKEKFGSDSIDELRRNYQAYFEYLDTR</sequence>
<dbReference type="FunCoup" id="B2A258">
    <property type="interactions" value="372"/>
</dbReference>
<protein>
    <recommendedName>
        <fullName evidence="3 11">Chorismate synthase</fullName>
        <shortName evidence="11">CS</shortName>
        <ecNumber evidence="3 11">4.2.3.5</ecNumber>
    </recommendedName>
    <alternativeName>
        <fullName evidence="11">5-enolpyruvylshikimate-3-phosphate phospholyase</fullName>
    </alternativeName>
</protein>
<dbReference type="InterPro" id="IPR020541">
    <property type="entry name" value="Chorismate_synthase_CS"/>
</dbReference>
<dbReference type="InterPro" id="IPR035904">
    <property type="entry name" value="Chorismate_synth_AroC_sf"/>
</dbReference>
<dbReference type="GO" id="GO:0008652">
    <property type="term" value="P:amino acid biosynthetic process"/>
    <property type="evidence" value="ECO:0007669"/>
    <property type="project" value="UniProtKB-KW"/>
</dbReference>
<reference evidence="13 14" key="1">
    <citation type="submission" date="2008-04" db="EMBL/GenBank/DDBJ databases">
        <title>Complete sequence of chromosome of Natranaerobius thermophilus JW/NM-WN-LF.</title>
        <authorList>
            <consortium name="US DOE Joint Genome Institute"/>
            <person name="Copeland A."/>
            <person name="Lucas S."/>
            <person name="Lapidus A."/>
            <person name="Glavina del Rio T."/>
            <person name="Dalin E."/>
            <person name="Tice H."/>
            <person name="Bruce D."/>
            <person name="Goodwin L."/>
            <person name="Pitluck S."/>
            <person name="Chertkov O."/>
            <person name="Brettin T."/>
            <person name="Detter J.C."/>
            <person name="Han C."/>
            <person name="Kuske C.R."/>
            <person name="Schmutz J."/>
            <person name="Larimer F."/>
            <person name="Land M."/>
            <person name="Hauser L."/>
            <person name="Kyrpides N."/>
            <person name="Lykidis A."/>
            <person name="Mesbah N.M."/>
            <person name="Wiegel J."/>
        </authorList>
    </citation>
    <scope>NUCLEOTIDE SEQUENCE [LARGE SCALE GENOMIC DNA]</scope>
    <source>
        <strain evidence="14">ATCC BAA-1301 / DSM 18059 / JW/NM-WN-LF</strain>
    </source>
</reference>
<dbReference type="PIRSF" id="PIRSF001456">
    <property type="entry name" value="Chorismate_synth"/>
    <property type="match status" value="1"/>
</dbReference>
<evidence type="ECO:0000256" key="7">
    <source>
        <dbReference type="ARBA" id="ARBA00022827"/>
    </source>
</evidence>
<dbReference type="CDD" id="cd07304">
    <property type="entry name" value="Chorismate_synthase"/>
    <property type="match status" value="1"/>
</dbReference>
<dbReference type="STRING" id="457570.Nther_1280"/>
<dbReference type="GO" id="GO:0009073">
    <property type="term" value="P:aromatic amino acid family biosynthetic process"/>
    <property type="evidence" value="ECO:0007669"/>
    <property type="project" value="UniProtKB-KW"/>
</dbReference>
<keyword evidence="8 11" id="KW-0521">NADP</keyword>
<dbReference type="Proteomes" id="UP000001683">
    <property type="component" value="Chromosome"/>
</dbReference>
<organism evidence="13 14">
    <name type="scientific">Natranaerobius thermophilus (strain ATCC BAA-1301 / DSM 18059 / JW/NM-WN-LF)</name>
    <dbReference type="NCBI Taxonomy" id="457570"/>
    <lineage>
        <taxon>Bacteria</taxon>
        <taxon>Bacillati</taxon>
        <taxon>Bacillota</taxon>
        <taxon>Clostridia</taxon>
        <taxon>Natranaerobiales</taxon>
        <taxon>Natranaerobiaceae</taxon>
        <taxon>Natranaerobius</taxon>
    </lineage>
</organism>
<dbReference type="SUPFAM" id="SSF103263">
    <property type="entry name" value="Chorismate synthase, AroC"/>
    <property type="match status" value="1"/>
</dbReference>
<comment type="similarity">
    <text evidence="2 11">Belongs to the chorismate synthase family.</text>
</comment>
<feature type="region of interest" description="Disordered" evidence="12">
    <location>
        <begin position="89"/>
        <end position="121"/>
    </location>
</feature>
<comment type="catalytic activity">
    <reaction evidence="11">
        <text>5-O-(1-carboxyvinyl)-3-phosphoshikimate = chorismate + phosphate</text>
        <dbReference type="Rhea" id="RHEA:21020"/>
        <dbReference type="ChEBI" id="CHEBI:29748"/>
        <dbReference type="ChEBI" id="CHEBI:43474"/>
        <dbReference type="ChEBI" id="CHEBI:57701"/>
        <dbReference type="EC" id="4.2.3.5"/>
    </reaction>
</comment>
<feature type="binding site" evidence="11">
    <location>
        <position position="357"/>
    </location>
    <ligand>
        <name>FMN</name>
        <dbReference type="ChEBI" id="CHEBI:58210"/>
    </ligand>
</feature>
<dbReference type="HOGENOM" id="CLU_034547_2_0_9"/>
<keyword evidence="14" id="KW-1185">Reference proteome</keyword>
<feature type="binding site" evidence="11">
    <location>
        <begin position="271"/>
        <end position="272"/>
    </location>
    <ligand>
        <name>FMN</name>
        <dbReference type="ChEBI" id="CHEBI:58210"/>
    </ligand>
</feature>
<keyword evidence="5 11" id="KW-0285">Flavoprotein</keyword>
<dbReference type="RefSeq" id="WP_012447738.1">
    <property type="nucleotide sequence ID" value="NC_010718.1"/>
</dbReference>
<accession>B2A258</accession>
<feature type="binding site" evidence="11">
    <location>
        <begin position="331"/>
        <end position="335"/>
    </location>
    <ligand>
        <name>FMN</name>
        <dbReference type="ChEBI" id="CHEBI:58210"/>
    </ligand>
</feature>
<evidence type="ECO:0000256" key="12">
    <source>
        <dbReference type="SAM" id="MobiDB-lite"/>
    </source>
</evidence>
<dbReference type="PANTHER" id="PTHR21085:SF0">
    <property type="entry name" value="CHORISMATE SYNTHASE"/>
    <property type="match status" value="1"/>
</dbReference>
<dbReference type="KEGG" id="nth:Nther_1280"/>
<comment type="pathway">
    <text evidence="1 11">Metabolic intermediate biosynthesis; chorismate biosynthesis; chorismate from D-erythrose 4-phosphate and phosphoenolpyruvate: step 7/7.</text>
</comment>